<feature type="domain" description="Carbohydrate kinase PfkB" evidence="3">
    <location>
        <begin position="31"/>
        <end position="336"/>
    </location>
</feature>
<keyword evidence="4" id="KW-0808">Transferase</keyword>
<dbReference type="CDD" id="cd01941">
    <property type="entry name" value="YeiC_kinase_like"/>
    <property type="match status" value="1"/>
</dbReference>
<accession>X6PBT9</accession>
<organism evidence="4 5">
    <name type="scientific">Reticulomyxa filosa</name>
    <dbReference type="NCBI Taxonomy" id="46433"/>
    <lineage>
        <taxon>Eukaryota</taxon>
        <taxon>Sar</taxon>
        <taxon>Rhizaria</taxon>
        <taxon>Retaria</taxon>
        <taxon>Foraminifera</taxon>
        <taxon>Monothalamids</taxon>
        <taxon>Reticulomyxidae</taxon>
        <taxon>Reticulomyxa</taxon>
    </lineage>
</organism>
<dbReference type="InterPro" id="IPR029056">
    <property type="entry name" value="Ribokinase-like"/>
</dbReference>
<dbReference type="InterPro" id="IPR011611">
    <property type="entry name" value="PfkB_dom"/>
</dbReference>
<dbReference type="AlphaFoldDB" id="X6PBT9"/>
<dbReference type="PANTHER" id="PTHR42909:SF1">
    <property type="entry name" value="CARBOHYDRATE KINASE PFKB DOMAIN-CONTAINING PROTEIN"/>
    <property type="match status" value="1"/>
</dbReference>
<keyword evidence="1" id="KW-0479">Metal-binding</keyword>
<proteinExistence type="predicted"/>
<dbReference type="SUPFAM" id="SSF53613">
    <property type="entry name" value="Ribokinase-like"/>
    <property type="match status" value="1"/>
</dbReference>
<dbReference type="Pfam" id="PF00294">
    <property type="entry name" value="PfkB"/>
    <property type="match status" value="1"/>
</dbReference>
<dbReference type="GO" id="GO:0016301">
    <property type="term" value="F:kinase activity"/>
    <property type="evidence" value="ECO:0007669"/>
    <property type="project" value="UniProtKB-KW"/>
</dbReference>
<protein>
    <submittedName>
        <fullName evidence="4">Kinase, pfkB family</fullName>
    </submittedName>
</protein>
<dbReference type="GO" id="GO:0004730">
    <property type="term" value="F:pseudouridylate synthase activity"/>
    <property type="evidence" value="ECO:0007669"/>
    <property type="project" value="TreeGrafter"/>
</dbReference>
<reference evidence="4 5" key="1">
    <citation type="journal article" date="2013" name="Curr. Biol.">
        <title>The Genome of the Foraminiferan Reticulomyxa filosa.</title>
        <authorList>
            <person name="Glockner G."/>
            <person name="Hulsmann N."/>
            <person name="Schleicher M."/>
            <person name="Noegel A.A."/>
            <person name="Eichinger L."/>
            <person name="Gallinger C."/>
            <person name="Pawlowski J."/>
            <person name="Sierra R."/>
            <person name="Euteneuer U."/>
            <person name="Pillet L."/>
            <person name="Moustafa A."/>
            <person name="Platzer M."/>
            <person name="Groth M."/>
            <person name="Szafranski K."/>
            <person name="Schliwa M."/>
        </authorList>
    </citation>
    <scope>NUCLEOTIDE SEQUENCE [LARGE SCALE GENOMIC DNA]</scope>
</reference>
<evidence type="ECO:0000259" key="3">
    <source>
        <dbReference type="Pfam" id="PF00294"/>
    </source>
</evidence>
<dbReference type="Gene3D" id="3.40.1190.20">
    <property type="match status" value="1"/>
</dbReference>
<evidence type="ECO:0000313" key="5">
    <source>
        <dbReference type="Proteomes" id="UP000023152"/>
    </source>
</evidence>
<name>X6PBT9_RETFI</name>
<evidence type="ECO:0000256" key="2">
    <source>
        <dbReference type="SAM" id="MobiDB-lite"/>
    </source>
</evidence>
<comment type="caution">
    <text evidence="4">The sequence shown here is derived from an EMBL/GenBank/DDBJ whole genome shotgun (WGS) entry which is preliminary data.</text>
</comment>
<dbReference type="GO" id="GO:0016798">
    <property type="term" value="F:hydrolase activity, acting on glycosyl bonds"/>
    <property type="evidence" value="ECO:0007669"/>
    <property type="project" value="TreeGrafter"/>
</dbReference>
<feature type="region of interest" description="Disordered" evidence="2">
    <location>
        <begin position="1"/>
        <end position="24"/>
    </location>
</feature>
<dbReference type="OrthoDB" id="198885at2759"/>
<dbReference type="OMA" id="GHIMNLM"/>
<keyword evidence="4" id="KW-0418">Kinase</keyword>
<dbReference type="PANTHER" id="PTHR42909">
    <property type="entry name" value="ZGC:136858"/>
    <property type="match status" value="1"/>
</dbReference>
<keyword evidence="5" id="KW-1185">Reference proteome</keyword>
<dbReference type="Proteomes" id="UP000023152">
    <property type="component" value="Unassembled WGS sequence"/>
</dbReference>
<sequence length="364" mass="40397">MFSDIQIQTKQKKTAEIGNHAQNKKEARQPVIIGGMIIDVIARVTEKVKPKHYNSGIVQYVRGGVGRNIAESLARLGHRPRLISAVADDNPGLELLEHCNQLMIDTTGVHVWKHGNVSTSSFMAIYNENRDLHVAVADLTILEKTLTIQYLAKFENWIKNAPMLVIDGNLTPRIIQFILSLCFQESGDNVPVWYVPISVEKAVRVVNDQHRLDGITYISPNVLELWKFLKILNKNGCTSTEKIEEYARWLVERGAQNVAVTLGELGAMVVNRNQSQYFEAVPIENRLIQTTCGAGDNLAAGTICGILDGKPLLEAIQLGLKAAKSALLVTGAVNPLLSRQLLQKPEFSLQKINTKLCKKNFAVE</sequence>
<gene>
    <name evidence="4" type="ORF">RFI_01414</name>
</gene>
<dbReference type="GO" id="GO:0005737">
    <property type="term" value="C:cytoplasm"/>
    <property type="evidence" value="ECO:0007669"/>
    <property type="project" value="TreeGrafter"/>
</dbReference>
<evidence type="ECO:0000313" key="4">
    <source>
        <dbReference type="EMBL" id="ETO35646.1"/>
    </source>
</evidence>
<dbReference type="GO" id="GO:0046872">
    <property type="term" value="F:metal ion binding"/>
    <property type="evidence" value="ECO:0007669"/>
    <property type="project" value="UniProtKB-KW"/>
</dbReference>
<dbReference type="EMBL" id="ASPP01001438">
    <property type="protein sequence ID" value="ETO35646.1"/>
    <property type="molecule type" value="Genomic_DNA"/>
</dbReference>
<evidence type="ECO:0000256" key="1">
    <source>
        <dbReference type="ARBA" id="ARBA00022723"/>
    </source>
</evidence>